<proteinExistence type="predicted"/>
<reference evidence="1" key="1">
    <citation type="journal article" date="2020" name="Stud. Mycol.">
        <title>101 Dothideomycetes genomes: a test case for predicting lifestyles and emergence of pathogens.</title>
        <authorList>
            <person name="Haridas S."/>
            <person name="Albert R."/>
            <person name="Binder M."/>
            <person name="Bloem J."/>
            <person name="Labutti K."/>
            <person name="Salamov A."/>
            <person name="Andreopoulos B."/>
            <person name="Baker S."/>
            <person name="Barry K."/>
            <person name="Bills G."/>
            <person name="Bluhm B."/>
            <person name="Cannon C."/>
            <person name="Castanera R."/>
            <person name="Culley D."/>
            <person name="Daum C."/>
            <person name="Ezra D."/>
            <person name="Gonzalez J."/>
            <person name="Henrissat B."/>
            <person name="Kuo A."/>
            <person name="Liang C."/>
            <person name="Lipzen A."/>
            <person name="Lutzoni F."/>
            <person name="Magnuson J."/>
            <person name="Mondo S."/>
            <person name="Nolan M."/>
            <person name="Ohm R."/>
            <person name="Pangilinan J."/>
            <person name="Park H.-J."/>
            <person name="Ramirez L."/>
            <person name="Alfaro M."/>
            <person name="Sun H."/>
            <person name="Tritt A."/>
            <person name="Yoshinaga Y."/>
            <person name="Zwiers L.-H."/>
            <person name="Turgeon B."/>
            <person name="Goodwin S."/>
            <person name="Spatafora J."/>
            <person name="Crous P."/>
            <person name="Grigoriev I."/>
        </authorList>
    </citation>
    <scope>NUCLEOTIDE SEQUENCE</scope>
    <source>
        <strain evidence="1">CBS 525.71</strain>
    </source>
</reference>
<gene>
    <name evidence="1" type="ORF">BU25DRAFT_461104</name>
</gene>
<comment type="caution">
    <text evidence="1">The sequence shown here is derived from an EMBL/GenBank/DDBJ whole genome shotgun (WGS) entry which is preliminary data.</text>
</comment>
<accession>A0ACB6RS88</accession>
<dbReference type="EMBL" id="MU006730">
    <property type="protein sequence ID" value="KAF2624583.1"/>
    <property type="molecule type" value="Genomic_DNA"/>
</dbReference>
<organism evidence="1 2">
    <name type="scientific">Macroventuria anomochaeta</name>
    <dbReference type="NCBI Taxonomy" id="301207"/>
    <lineage>
        <taxon>Eukaryota</taxon>
        <taxon>Fungi</taxon>
        <taxon>Dikarya</taxon>
        <taxon>Ascomycota</taxon>
        <taxon>Pezizomycotina</taxon>
        <taxon>Dothideomycetes</taxon>
        <taxon>Pleosporomycetidae</taxon>
        <taxon>Pleosporales</taxon>
        <taxon>Pleosporineae</taxon>
        <taxon>Didymellaceae</taxon>
        <taxon>Macroventuria</taxon>
    </lineage>
</organism>
<dbReference type="Proteomes" id="UP000799754">
    <property type="component" value="Unassembled WGS sequence"/>
</dbReference>
<evidence type="ECO:0000313" key="2">
    <source>
        <dbReference type="Proteomes" id="UP000799754"/>
    </source>
</evidence>
<name>A0ACB6RS88_9PLEO</name>
<protein>
    <submittedName>
        <fullName evidence="1">Uncharacterized protein</fullName>
    </submittedName>
</protein>
<keyword evidence="2" id="KW-1185">Reference proteome</keyword>
<evidence type="ECO:0000313" key="1">
    <source>
        <dbReference type="EMBL" id="KAF2624583.1"/>
    </source>
</evidence>
<sequence length="106" mass="12049">MQINILSYEDIEDHTSSIVHANATSPRPRLPYRPLDPSSAMKTSTRVIHAALSMQTPPALGHDYPTDPWIQQDYFESHRKTFIGEPLYFNRTYPSEINQAGVGAYE</sequence>